<accession>A0ACA9MJG9</accession>
<gene>
    <name evidence="1" type="ORF">DHETER_LOCUS6966</name>
</gene>
<proteinExistence type="predicted"/>
<keyword evidence="2" id="KW-1185">Reference proteome</keyword>
<feature type="non-terminal residue" evidence="1">
    <location>
        <position position="1"/>
    </location>
</feature>
<dbReference type="EMBL" id="CAJVPU010009343">
    <property type="protein sequence ID" value="CAG8593763.1"/>
    <property type="molecule type" value="Genomic_DNA"/>
</dbReference>
<organism evidence="1 2">
    <name type="scientific">Dentiscutata heterogama</name>
    <dbReference type="NCBI Taxonomy" id="1316150"/>
    <lineage>
        <taxon>Eukaryota</taxon>
        <taxon>Fungi</taxon>
        <taxon>Fungi incertae sedis</taxon>
        <taxon>Mucoromycota</taxon>
        <taxon>Glomeromycotina</taxon>
        <taxon>Glomeromycetes</taxon>
        <taxon>Diversisporales</taxon>
        <taxon>Gigasporaceae</taxon>
        <taxon>Dentiscutata</taxon>
    </lineage>
</organism>
<evidence type="ECO:0000313" key="2">
    <source>
        <dbReference type="Proteomes" id="UP000789702"/>
    </source>
</evidence>
<protein>
    <submittedName>
        <fullName evidence="1">15807_t:CDS:1</fullName>
    </submittedName>
</protein>
<dbReference type="Proteomes" id="UP000789702">
    <property type="component" value="Unassembled WGS sequence"/>
</dbReference>
<name>A0ACA9MJG9_9GLOM</name>
<comment type="caution">
    <text evidence="1">The sequence shown here is derived from an EMBL/GenBank/DDBJ whole genome shotgun (WGS) entry which is preliminary data.</text>
</comment>
<evidence type="ECO:0000313" key="1">
    <source>
        <dbReference type="EMBL" id="CAG8593763.1"/>
    </source>
</evidence>
<sequence>AMISDINEHLFLLDNQEHLALNSQEHLLSNDQETILLEVDNILLISKVINLTNILFDSDSQLQVNKSAKSSNSLGNMNYNINDLINRIFEINSKFNL</sequence>
<reference evidence="1" key="1">
    <citation type="submission" date="2021-06" db="EMBL/GenBank/DDBJ databases">
        <authorList>
            <person name="Kallberg Y."/>
            <person name="Tangrot J."/>
            <person name="Rosling A."/>
        </authorList>
    </citation>
    <scope>NUCLEOTIDE SEQUENCE</scope>
    <source>
        <strain evidence="1">IL203A</strain>
    </source>
</reference>